<sequence length="155" mass="17885">MSFLQMRPSFVISLMLLFLILTKCQGIRLEKGSLADQQHKQQDEENKLLKGINSSNNEAIIWENEQYYRTGKIKIRKHVTSSTSTTHDISKNVKNGGKEAEPPEIGYSRNYEGNGEEKEILINKQHEHSQEHYPDLVDIADMDYYPSNKNPPLHN</sequence>
<proteinExistence type="predicted"/>
<evidence type="ECO:0000256" key="1">
    <source>
        <dbReference type="SAM" id="MobiDB-lite"/>
    </source>
</evidence>
<organism evidence="3 4">
    <name type="scientific">Flemingia macrophylla</name>
    <dbReference type="NCBI Taxonomy" id="520843"/>
    <lineage>
        <taxon>Eukaryota</taxon>
        <taxon>Viridiplantae</taxon>
        <taxon>Streptophyta</taxon>
        <taxon>Embryophyta</taxon>
        <taxon>Tracheophyta</taxon>
        <taxon>Spermatophyta</taxon>
        <taxon>Magnoliopsida</taxon>
        <taxon>eudicotyledons</taxon>
        <taxon>Gunneridae</taxon>
        <taxon>Pentapetalae</taxon>
        <taxon>rosids</taxon>
        <taxon>fabids</taxon>
        <taxon>Fabales</taxon>
        <taxon>Fabaceae</taxon>
        <taxon>Papilionoideae</taxon>
        <taxon>50 kb inversion clade</taxon>
        <taxon>NPAAA clade</taxon>
        <taxon>indigoferoid/millettioid clade</taxon>
        <taxon>Phaseoleae</taxon>
        <taxon>Flemingia</taxon>
    </lineage>
</organism>
<name>A0ABD1LV45_9FABA</name>
<feature type="compositionally biased region" description="Basic and acidic residues" evidence="1">
    <location>
        <begin position="88"/>
        <end position="101"/>
    </location>
</feature>
<evidence type="ECO:0000313" key="3">
    <source>
        <dbReference type="EMBL" id="KAL2327384.1"/>
    </source>
</evidence>
<dbReference type="PANTHER" id="PTHR33743:SF19">
    <property type="entry name" value="PROTEIN GOLVEN 6"/>
    <property type="match status" value="1"/>
</dbReference>
<dbReference type="Proteomes" id="UP001603857">
    <property type="component" value="Unassembled WGS sequence"/>
</dbReference>
<evidence type="ECO:0000313" key="4">
    <source>
        <dbReference type="Proteomes" id="UP001603857"/>
    </source>
</evidence>
<feature type="region of interest" description="Disordered" evidence="1">
    <location>
        <begin position="79"/>
        <end position="112"/>
    </location>
</feature>
<reference evidence="3 4" key="1">
    <citation type="submission" date="2024-08" db="EMBL/GenBank/DDBJ databases">
        <title>Insights into the chromosomal genome structure of Flemingia macrophylla.</title>
        <authorList>
            <person name="Ding Y."/>
            <person name="Zhao Y."/>
            <person name="Bi W."/>
            <person name="Wu M."/>
            <person name="Zhao G."/>
            <person name="Gong Y."/>
            <person name="Li W."/>
            <person name="Zhang P."/>
        </authorList>
    </citation>
    <scope>NUCLEOTIDE SEQUENCE [LARGE SCALE GENOMIC DNA]</scope>
    <source>
        <strain evidence="3">DYQJB</strain>
        <tissue evidence="3">Leaf</tissue>
    </source>
</reference>
<keyword evidence="4" id="KW-1185">Reference proteome</keyword>
<gene>
    <name evidence="3" type="ORF">Fmac_020811</name>
</gene>
<accession>A0ABD1LV45</accession>
<feature type="signal peptide" evidence="2">
    <location>
        <begin position="1"/>
        <end position="26"/>
    </location>
</feature>
<evidence type="ECO:0000256" key="2">
    <source>
        <dbReference type="SAM" id="SignalP"/>
    </source>
</evidence>
<feature type="chain" id="PRO_5044774579" evidence="2">
    <location>
        <begin position="27"/>
        <end position="155"/>
    </location>
</feature>
<dbReference type="AlphaFoldDB" id="A0ABD1LV45"/>
<dbReference type="PANTHER" id="PTHR33743">
    <property type="entry name" value="PROTEIN GOLVEN 6-RELATED"/>
    <property type="match status" value="1"/>
</dbReference>
<protein>
    <submittedName>
        <fullName evidence="3">Uncharacterized protein</fullName>
    </submittedName>
</protein>
<keyword evidence="2" id="KW-0732">Signal</keyword>
<dbReference type="EMBL" id="JBGMDY010000007">
    <property type="protein sequence ID" value="KAL2327384.1"/>
    <property type="molecule type" value="Genomic_DNA"/>
</dbReference>
<comment type="caution">
    <text evidence="3">The sequence shown here is derived from an EMBL/GenBank/DDBJ whole genome shotgun (WGS) entry which is preliminary data.</text>
</comment>